<dbReference type="Proteomes" id="UP000019141">
    <property type="component" value="Unassembled WGS sequence"/>
</dbReference>
<evidence type="ECO:0000313" key="3">
    <source>
        <dbReference type="Proteomes" id="UP000019141"/>
    </source>
</evidence>
<dbReference type="InterPro" id="IPR006626">
    <property type="entry name" value="PbH1"/>
</dbReference>
<protein>
    <recommendedName>
        <fullName evidence="1">Right handed beta helix domain-containing protein</fullName>
    </recommendedName>
</protein>
<gene>
    <name evidence="2" type="ORF">ETSY1_31590</name>
</gene>
<accession>W4LAT4</accession>
<dbReference type="Gene3D" id="2.160.20.10">
    <property type="entry name" value="Single-stranded right-handed beta-helix, Pectin lyase-like"/>
    <property type="match status" value="1"/>
</dbReference>
<dbReference type="HOGENOM" id="CLU_1233166_0_0_7"/>
<keyword evidence="3" id="KW-1185">Reference proteome</keyword>
<evidence type="ECO:0000313" key="2">
    <source>
        <dbReference type="EMBL" id="ETW95203.1"/>
    </source>
</evidence>
<dbReference type="PATRIC" id="fig|1429438.4.peg.5996"/>
<dbReference type="InterPro" id="IPR012334">
    <property type="entry name" value="Pectin_lyas_fold"/>
</dbReference>
<comment type="caution">
    <text evidence="2">The sequence shown here is derived from an EMBL/GenBank/DDBJ whole genome shotgun (WGS) entry which is preliminary data.</text>
</comment>
<feature type="domain" description="Right handed beta helix" evidence="1">
    <location>
        <begin position="13"/>
        <end position="102"/>
    </location>
</feature>
<evidence type="ECO:0000259" key="1">
    <source>
        <dbReference type="Pfam" id="PF13229"/>
    </source>
</evidence>
<dbReference type="Pfam" id="PF13229">
    <property type="entry name" value="Beta_helix"/>
    <property type="match status" value="1"/>
</dbReference>
<proteinExistence type="predicted"/>
<dbReference type="SMART" id="SM00710">
    <property type="entry name" value="PbH1"/>
    <property type="match status" value="4"/>
</dbReference>
<dbReference type="AlphaFoldDB" id="W4LAT4"/>
<reference evidence="2 3" key="1">
    <citation type="journal article" date="2014" name="Nature">
        <title>An environmental bacterial taxon with a large and distinct metabolic repertoire.</title>
        <authorList>
            <person name="Wilson M.C."/>
            <person name="Mori T."/>
            <person name="Ruckert C."/>
            <person name="Uria A.R."/>
            <person name="Helf M.J."/>
            <person name="Takada K."/>
            <person name="Gernert C."/>
            <person name="Steffens U.A."/>
            <person name="Heycke N."/>
            <person name="Schmitt S."/>
            <person name="Rinke C."/>
            <person name="Helfrich E.J."/>
            <person name="Brachmann A.O."/>
            <person name="Gurgui C."/>
            <person name="Wakimoto T."/>
            <person name="Kracht M."/>
            <person name="Crusemann M."/>
            <person name="Hentschel U."/>
            <person name="Abe I."/>
            <person name="Matsunaga S."/>
            <person name="Kalinowski J."/>
            <person name="Takeyama H."/>
            <person name="Piel J."/>
        </authorList>
    </citation>
    <scope>NUCLEOTIDE SEQUENCE [LARGE SCALE GENOMIC DNA]</scope>
    <source>
        <strain evidence="3">TSY1</strain>
    </source>
</reference>
<name>W4LAT4_ENTF1</name>
<organism evidence="2 3">
    <name type="scientific">Entotheonella factor</name>
    <dbReference type="NCBI Taxonomy" id="1429438"/>
    <lineage>
        <taxon>Bacteria</taxon>
        <taxon>Pseudomonadati</taxon>
        <taxon>Nitrospinota/Tectimicrobiota group</taxon>
        <taxon>Candidatus Tectimicrobiota</taxon>
        <taxon>Candidatus Entotheonellia</taxon>
        <taxon>Candidatus Entotheonellales</taxon>
        <taxon>Candidatus Entotheonellaceae</taxon>
        <taxon>Candidatus Entotheonella</taxon>
    </lineage>
</organism>
<sequence length="224" mass="22898">MNGIAIPEAGLANIIQNNDIMSNILNGILISGSSTLNEVLENSITDSMLNGILISGSSTRNDVRVNAIANNALNGILISGSSTANTISGNSISLHSGLGIDLGGDGVTPNDPGDTDTGANNLQNAPEILGIVVNEFNAIISGSLNSTPDTKFTIEFFSNSGCNVSGFGEGETFMGSIDTETDAAGDATFAFSATIPQVQNTFITATATDSKGNTSEFSACFTME</sequence>
<dbReference type="InterPro" id="IPR039448">
    <property type="entry name" value="Beta_helix"/>
</dbReference>
<dbReference type="EMBL" id="AZHW01000945">
    <property type="protein sequence ID" value="ETW95203.1"/>
    <property type="molecule type" value="Genomic_DNA"/>
</dbReference>